<dbReference type="GO" id="GO:0000077">
    <property type="term" value="P:DNA damage checkpoint signaling"/>
    <property type="evidence" value="ECO:0007669"/>
    <property type="project" value="TreeGrafter"/>
</dbReference>
<keyword evidence="3" id="KW-0539">Nucleus</keyword>
<evidence type="ECO:0000256" key="2">
    <source>
        <dbReference type="ARBA" id="ARBA00022763"/>
    </source>
</evidence>
<dbReference type="EMBL" id="UYYF01004275">
    <property type="protein sequence ID" value="VDN01142.1"/>
    <property type="molecule type" value="Genomic_DNA"/>
</dbReference>
<feature type="compositionally biased region" description="Basic and acidic residues" evidence="4">
    <location>
        <begin position="365"/>
        <end position="385"/>
    </location>
</feature>
<dbReference type="Pfam" id="PF18428">
    <property type="entry name" value="BRCT_3"/>
    <property type="match status" value="1"/>
</dbReference>
<dbReference type="WBParaSite" id="TCLT_0000409501-mRNA-1">
    <property type="protein sequence ID" value="TCLT_0000409501-mRNA-1"/>
    <property type="gene ID" value="TCLT_0000409501"/>
</dbReference>
<dbReference type="Pfam" id="PF24680">
    <property type="entry name" value="SH3_Hsr9"/>
    <property type="match status" value="1"/>
</dbReference>
<dbReference type="CDD" id="cd17745">
    <property type="entry name" value="BRCT_p53bp1_rpt1"/>
    <property type="match status" value="1"/>
</dbReference>
<dbReference type="InterPro" id="IPR001357">
    <property type="entry name" value="BRCT_dom"/>
</dbReference>
<reference evidence="8" key="1">
    <citation type="submission" date="2017-02" db="UniProtKB">
        <authorList>
            <consortium name="WormBaseParasite"/>
        </authorList>
    </citation>
    <scope>IDENTIFICATION</scope>
</reference>
<evidence type="ECO:0000259" key="5">
    <source>
        <dbReference type="PROSITE" id="PS50172"/>
    </source>
</evidence>
<dbReference type="SMART" id="SM00292">
    <property type="entry name" value="BRCT"/>
    <property type="match status" value="2"/>
</dbReference>
<dbReference type="Proteomes" id="UP000276776">
    <property type="component" value="Unassembled WGS sequence"/>
</dbReference>
<feature type="region of interest" description="Disordered" evidence="4">
    <location>
        <begin position="699"/>
        <end position="763"/>
    </location>
</feature>
<dbReference type="OrthoDB" id="129353at2759"/>
<dbReference type="PANTHER" id="PTHR15321">
    <property type="entry name" value="TUMOR SUPPRESSOR P53-BINDING PROTEIN 1"/>
    <property type="match status" value="1"/>
</dbReference>
<feature type="region of interest" description="Disordered" evidence="4">
    <location>
        <begin position="141"/>
        <end position="390"/>
    </location>
</feature>
<feature type="compositionally biased region" description="Polar residues" evidence="4">
    <location>
        <begin position="716"/>
        <end position="725"/>
    </location>
</feature>
<feature type="compositionally biased region" description="Basic and acidic residues" evidence="4">
    <location>
        <begin position="485"/>
        <end position="503"/>
    </location>
</feature>
<dbReference type="CDD" id="cd17724">
    <property type="entry name" value="BRCT_p53bp1_rpt2"/>
    <property type="match status" value="1"/>
</dbReference>
<dbReference type="GO" id="GO:0005634">
    <property type="term" value="C:nucleus"/>
    <property type="evidence" value="ECO:0007669"/>
    <property type="project" value="UniProtKB-SubCell"/>
</dbReference>
<feature type="domain" description="BRCT" evidence="5">
    <location>
        <begin position="767"/>
        <end position="868"/>
    </location>
</feature>
<reference evidence="6 7" key="2">
    <citation type="submission" date="2018-11" db="EMBL/GenBank/DDBJ databases">
        <authorList>
            <consortium name="Pathogen Informatics"/>
        </authorList>
    </citation>
    <scope>NUCLEOTIDE SEQUENCE [LARGE SCALE GENOMIC DNA]</scope>
</reference>
<feature type="domain" description="BRCT" evidence="5">
    <location>
        <begin position="885"/>
        <end position="972"/>
    </location>
</feature>
<dbReference type="InterPro" id="IPR047252">
    <property type="entry name" value="TP53BP1-like"/>
</dbReference>
<proteinExistence type="predicted"/>
<evidence type="ECO:0000313" key="7">
    <source>
        <dbReference type="Proteomes" id="UP000276776"/>
    </source>
</evidence>
<feature type="compositionally biased region" description="Polar residues" evidence="4">
    <location>
        <begin position="504"/>
        <end position="514"/>
    </location>
</feature>
<feature type="compositionally biased region" description="Polar residues" evidence="4">
    <location>
        <begin position="426"/>
        <end position="436"/>
    </location>
</feature>
<comment type="subcellular location">
    <subcellularLocation>
        <location evidence="1">Nucleus</location>
    </subcellularLocation>
</comment>
<feature type="compositionally biased region" description="Basic and acidic residues" evidence="4">
    <location>
        <begin position="247"/>
        <end position="273"/>
    </location>
</feature>
<dbReference type="InterPro" id="IPR036420">
    <property type="entry name" value="BRCT_dom_sf"/>
</dbReference>
<dbReference type="SUPFAM" id="SSF52113">
    <property type="entry name" value="BRCT domain"/>
    <property type="match status" value="2"/>
</dbReference>
<dbReference type="PANTHER" id="PTHR15321:SF3">
    <property type="entry name" value="TP53-BINDING PROTEIN 1"/>
    <property type="match status" value="1"/>
</dbReference>
<feature type="compositionally biased region" description="Basic and acidic residues" evidence="4">
    <location>
        <begin position="202"/>
        <end position="219"/>
    </location>
</feature>
<dbReference type="Pfam" id="PF00533">
    <property type="entry name" value="BRCT"/>
    <property type="match status" value="1"/>
</dbReference>
<feature type="compositionally biased region" description="Polar residues" evidence="4">
    <location>
        <begin position="298"/>
        <end position="307"/>
    </location>
</feature>
<name>A0A0N5CUY3_THECL</name>
<gene>
    <name evidence="6" type="ORF">TCLT_LOCUS4084</name>
</gene>
<feature type="compositionally biased region" description="Basic and acidic residues" evidence="4">
    <location>
        <begin position="150"/>
        <end position="186"/>
    </location>
</feature>
<feature type="compositionally biased region" description="Low complexity" evidence="4">
    <location>
        <begin position="333"/>
        <end position="350"/>
    </location>
</feature>
<dbReference type="OMA" id="EHHPEPL"/>
<accession>A0A0N5CUY3</accession>
<dbReference type="GO" id="GO:0042393">
    <property type="term" value="F:histone binding"/>
    <property type="evidence" value="ECO:0007669"/>
    <property type="project" value="TreeGrafter"/>
</dbReference>
<feature type="region of interest" description="Disordered" evidence="4">
    <location>
        <begin position="413"/>
        <end position="530"/>
    </location>
</feature>
<keyword evidence="7" id="KW-1185">Reference proteome</keyword>
<dbReference type="AlphaFoldDB" id="A0A0N5CUY3"/>
<evidence type="ECO:0000256" key="3">
    <source>
        <dbReference type="ARBA" id="ARBA00023242"/>
    </source>
</evidence>
<dbReference type="GO" id="GO:0045944">
    <property type="term" value="P:positive regulation of transcription by RNA polymerase II"/>
    <property type="evidence" value="ECO:0007669"/>
    <property type="project" value="TreeGrafter"/>
</dbReference>
<evidence type="ECO:0000313" key="8">
    <source>
        <dbReference type="WBParaSite" id="TCLT_0000409501-mRNA-1"/>
    </source>
</evidence>
<evidence type="ECO:0000256" key="1">
    <source>
        <dbReference type="ARBA" id="ARBA00004123"/>
    </source>
</evidence>
<feature type="compositionally biased region" description="Polar residues" evidence="4">
    <location>
        <begin position="443"/>
        <end position="457"/>
    </location>
</feature>
<feature type="compositionally biased region" description="Basic and acidic residues" evidence="4">
    <location>
        <begin position="310"/>
        <end position="330"/>
    </location>
</feature>
<dbReference type="STRING" id="103827.A0A0N5CUY3"/>
<dbReference type="PROSITE" id="PS50172">
    <property type="entry name" value="BRCT"/>
    <property type="match status" value="2"/>
</dbReference>
<evidence type="ECO:0000313" key="6">
    <source>
        <dbReference type="EMBL" id="VDN01142.1"/>
    </source>
</evidence>
<feature type="region of interest" description="Disordered" evidence="4">
    <location>
        <begin position="1"/>
        <end position="42"/>
    </location>
</feature>
<dbReference type="InterPro" id="IPR047249">
    <property type="entry name" value="BRCT_p53bp1-like_rpt1"/>
</dbReference>
<evidence type="ECO:0000256" key="4">
    <source>
        <dbReference type="SAM" id="MobiDB-lite"/>
    </source>
</evidence>
<organism evidence="8">
    <name type="scientific">Thelazia callipaeda</name>
    <name type="common">Oriental eyeworm</name>
    <name type="synonym">Parasitic nematode</name>
    <dbReference type="NCBI Taxonomy" id="103827"/>
    <lineage>
        <taxon>Eukaryota</taxon>
        <taxon>Metazoa</taxon>
        <taxon>Ecdysozoa</taxon>
        <taxon>Nematoda</taxon>
        <taxon>Chromadorea</taxon>
        <taxon>Rhabditida</taxon>
        <taxon>Spirurina</taxon>
        <taxon>Spiruromorpha</taxon>
        <taxon>Thelazioidea</taxon>
        <taxon>Thelaziidae</taxon>
        <taxon>Thelazia</taxon>
    </lineage>
</organism>
<sequence>MGDELALSNKKNAAEEQHSESTINWSKKGGADSKQLTGAEGSMKVEIMEKNSFAQQQIDVEGDLKSDSLETSGGSKERLKTKEPNHPKNAIDSHDGKEQNSISTVTSVSRSEYIFESSHGSVGYEESHVKIIHKAEESSSLLAETEGDMECNKSDMDRRNDIVIVDESRSSSETRDESPNEPEDKSNSMVGKAPTKEAQQAELKEKVSDGNEDENHTDTFQEVSARKSTRSYKPNAKKNVEGTLADSKVEKTQGSDNSVCERRKSLRTRKSDVSHVTMAPKNESVVEKRRISLRTPKKSASLSSPVSRVTRIENKMETRESESEFADDKTALSGKSSKKNASSTSSVSKSARNFAKKEAVKRKRASDSDKDPFSFDKNSDNHPEPLRNIQMERQSFGGYKFTKSPEQTIASRYQKTEQTAHKRRSNLTNLLPQQEISTHKSLSELSLSASQRSGMKTTSKRKTKSIGVEVIEPSGSSTTVSRFSNKSDVEKRSKDISQLEDKQIQSACNLQSSSKQRKRKTVETSSTVSSKRPLKTIFPELPAAEQLEADHHSNKHATYSVGARIYALWDRLYYPAQVTAEPDASGRYDVVFAEDGAVRKLVATGIIPLCNLVAGRKCLTTKVNDGEEVLEEIEIIEAPSSDDAQKWMKALFKVKEIDSSDISYLTWQKLVLDGNHAKALQVATVNTVRDVTADNIASAEGRRSRAARHSASNASKISFSPTVTKTPRRNVPAEKDSTFPKTSKNIEPEQQEQQQQNSATNGSANKTSIAIFHGMTFVVTSALRKTREGEQIFSKKEIRCVIESAGGKVIDDVMKLPQGKPIYLIADTHYRTHKYLTALALGVPCVSNQWIVDSAKEKKLLDYKKYMLPAGVSLLTGDLKPWHKNNATLLSGKRVFIFSSNIFYELASFSQIWSPIIKYLGGNVIQAMPNEGLDILLTDISCTDEILNAARSQGATVVSSEWIIQAIIQGSLPEPSAHERFQYDFNDSCS</sequence>
<dbReference type="Gene3D" id="3.40.50.10190">
    <property type="entry name" value="BRCT domain"/>
    <property type="match status" value="2"/>
</dbReference>
<feature type="compositionally biased region" description="Polar residues" evidence="4">
    <location>
        <begin position="474"/>
        <end position="484"/>
    </location>
</feature>
<dbReference type="InterPro" id="IPR047250">
    <property type="entry name" value="BRCT_p53bp1-like_rpt2"/>
</dbReference>
<feature type="region of interest" description="Disordered" evidence="4">
    <location>
        <begin position="58"/>
        <end position="106"/>
    </location>
</feature>
<protein>
    <submittedName>
        <fullName evidence="8">BRCT domain-containing protein</fullName>
    </submittedName>
</protein>
<dbReference type="InterPro" id="IPR056492">
    <property type="entry name" value="SH3_Hsr9"/>
</dbReference>
<feature type="compositionally biased region" description="Basic and acidic residues" evidence="4">
    <location>
        <begin position="75"/>
        <end position="98"/>
    </location>
</feature>
<keyword evidence="2" id="KW-0227">DNA damage</keyword>